<accession>A0A8D2ZYB8</accession>
<dbReference type="Pfam" id="PF13349">
    <property type="entry name" value="DUF4097"/>
    <property type="match status" value="1"/>
</dbReference>
<dbReference type="Ensembl" id="ENSSMAT00000009665.2">
    <property type="protein sequence ID" value="ENSSMAP00000009550.2"/>
    <property type="gene ID" value="ENSSMAG00000005892.2"/>
</dbReference>
<dbReference type="Pfam" id="PF00147">
    <property type="entry name" value="Fibrinogen_C"/>
    <property type="match status" value="1"/>
</dbReference>
<sequence length="1755" mass="192402">MRLTTLCVYGTLLAFLSLSWTTGSSGEGDLLGDKGLGPCAVTLQLKRPCRQGHDEDSCPYLFTLPPLTVHLPKQLSELEKIVKDLQKLKDNVDQLRQMCADCTVSQTERECGTQREREHVKLNEGTDRHEDKRKWVNERSPERREDFRQEFGTDGIKVEKTMEEDGVSDSEKRKIFEKRGRKKWEAARESNKGVIKENEKAEMLIEVALKGGKTQIKGANANDKLGQAKMPTAGGNGKIVDMTGERVVLKNNEKDRKGNLKGDHGDKMESGKERQLTSDNKNKEKTEESDRHFDETRDTDKNNQTEVNRGSDGIKTSEDHDEHTNKEQEQRWEDKKKIETGIKVEPSNERPKQTESIGRTEKEKAIKKGEGEEADGEMGTEIKPEGEKMVPTVQRDSDEELTSNRAIEWTDFASTSQSTISVAPRHDSIDSNKATTLTQFLPSPPPPLSSTHLITDVKQPLTIAAPGLPTQSTHIDVAHISEHPQPYAEAGFRPTSRKTTTATLSTMGVPGQQITRSTKSFTSTTSPRSGAGFLGQVSSTVATTTTSTPSRNFHTTTSTGVADRSHLTAKRNITSHTKTGVKPRPGQEAKPLEKHKPGIKPEAGQKQKKTKNDHKSDSAPLSVKKTKQDQKFKTPPPKPTAHPNPKTGKDPQRDQSPKPDQGMVKNYTVPNYDQDQKIVQEPNSHQKSTPPVQRRKSHQTPVMVKATGFDKDPSTERLNSNPGKKLKRPLKTNKPDSKQKPEKKLNSKEKAKPDLTSLTNQHLTTIEEPDSEQAETTKLTPKPNQEPKTDLIENSDGNLSPEPNSNQDTTPTQKVSLDRINIPSNQKPKPGQKTPIINQNRPKFYQQRPELGTDKKTKPNLKPKPGQTLQTPQPGQMPNLLPKSVPDEIPKAESNQPSNPRPPVAHGPTLKPGTTSVRRTKPAVQLKSSPKTKTDLDPHIIGRNSDGIQNSQTDMPPTSGPVKQTAGATHSLEATEFSPSTKKTITLGPTTSNSLESGRFPLLHALPKGFTMSPNSRITSDLQPQTAGQPTPIPMTTRPNKIMHGILPSVIPSTSPGSTRLKPASNTDSSLQTKILHGVEETAPRQIPDPDQMLIPVSSPSAQTTSTLSPEFRSTTPATSGPEAPAAESSTRSSLELLVKINQVAAFPSNNRSPNRRSQDDRPKDDPEDKQGGNHKLPTWISSKATAVRRDCSDHLLRGGTTRSGVYLVTPEIRSRSFSVSCDMEQAGGGWTLLQRRQDGSVSFNRTWAEYRSGFGKLDGGEFWLGNNMIHLLTRDRDTVLRVELEDFDGVKEYAEYEHFKVASERLLYRLTVGGYSGTAGDALRFSETYDHNNRPFTTPDRDNDRYPSGNCGAYYSSGWWFDACMAANLNGRYYLGKYTGQRGPVGLLRCWSLTVTPRCPLHTSRSFSVTAPAKSPTPEEPKRPLKQWALAVSPFSAVRARLACSISIRPLDPHTFPEADRAFVTVHGADAERDVGLDHVLVHYDDQTKELLISAERLNSSVSVDLAAPIKSNLFITTQGGGNVNVKNMECDICKVQTERGDCLLHSVKGHQVEVRSNGGRVTGVGTIHGNVDISTLGDGAVDVKKLQGTRMNVSTEHGPLQVKAIYAESSCISSSSGRVQLGHVHGEASVKNMSGDTVIDGSNSFLTVSSHNGGIDVYVGDGGSAQLHSEGGAVCLRVPSSLRAGVDLCGASVEISPDVVLHEAQNNTSQGQTTVTGCMNGALPVDRWVKARADKGSVRLKTQSWFESLKLGR</sequence>
<feature type="compositionally biased region" description="Polar residues" evidence="3">
    <location>
        <begin position="1012"/>
        <end position="1029"/>
    </location>
</feature>
<keyword evidence="1" id="KW-1015">Disulfide bond</keyword>
<reference evidence="6" key="2">
    <citation type="submission" date="2025-08" db="UniProtKB">
        <authorList>
            <consortium name="Ensembl"/>
        </authorList>
    </citation>
    <scope>IDENTIFICATION</scope>
</reference>
<feature type="compositionally biased region" description="Polar residues" evidence="3">
    <location>
        <begin position="946"/>
        <end position="956"/>
    </location>
</feature>
<feature type="compositionally biased region" description="Basic and acidic residues" evidence="3">
    <location>
        <begin position="585"/>
        <end position="596"/>
    </location>
</feature>
<feature type="compositionally biased region" description="Polar residues" evidence="3">
    <location>
        <begin position="1098"/>
        <end position="1119"/>
    </location>
</feature>
<dbReference type="PROSITE" id="PS51406">
    <property type="entry name" value="FIBRINOGEN_C_2"/>
    <property type="match status" value="1"/>
</dbReference>
<evidence type="ECO:0000256" key="1">
    <source>
        <dbReference type="ARBA" id="ARBA00023157"/>
    </source>
</evidence>
<evidence type="ECO:0000313" key="7">
    <source>
        <dbReference type="Proteomes" id="UP000694558"/>
    </source>
</evidence>
<evidence type="ECO:0000259" key="5">
    <source>
        <dbReference type="PROSITE" id="PS51406"/>
    </source>
</evidence>
<dbReference type="InterPro" id="IPR036056">
    <property type="entry name" value="Fibrinogen-like_C"/>
</dbReference>
<feature type="compositionally biased region" description="Polar residues" evidence="3">
    <location>
        <begin position="681"/>
        <end position="691"/>
    </location>
</feature>
<dbReference type="PROSITE" id="PS00514">
    <property type="entry name" value="FIBRINOGEN_C_1"/>
    <property type="match status" value="1"/>
</dbReference>
<feature type="coiled-coil region" evidence="2">
    <location>
        <begin position="71"/>
        <end position="105"/>
    </location>
</feature>
<reference evidence="6" key="1">
    <citation type="submission" date="2023-05" db="EMBL/GenBank/DDBJ databases">
        <title>High-quality long-read genome of Scophthalmus maximus.</title>
        <authorList>
            <person name="Lien S."/>
            <person name="Martinez P."/>
        </authorList>
    </citation>
    <scope>NUCLEOTIDE SEQUENCE [LARGE SCALE GENOMIC DNA]</scope>
</reference>
<feature type="compositionally biased region" description="Basic and acidic residues" evidence="3">
    <location>
        <begin position="315"/>
        <end position="371"/>
    </location>
</feature>
<protein>
    <recommendedName>
        <fullName evidence="5">Fibrinogen C-terminal domain-containing protein</fullName>
    </recommendedName>
</protein>
<feature type="compositionally biased region" description="Basic and acidic residues" evidence="3">
    <location>
        <begin position="647"/>
        <end position="657"/>
    </location>
</feature>
<keyword evidence="4" id="KW-0732">Signal</keyword>
<dbReference type="InterPro" id="IPR002181">
    <property type="entry name" value="Fibrinogen_a/b/g_C_dom"/>
</dbReference>
<feature type="signal peptide" evidence="4">
    <location>
        <begin position="1"/>
        <end position="26"/>
    </location>
</feature>
<dbReference type="NCBIfam" id="NF040941">
    <property type="entry name" value="GGGWT_bact"/>
    <property type="match status" value="1"/>
</dbReference>
<feature type="region of interest" description="Disordered" evidence="3">
    <location>
        <begin position="515"/>
        <end position="1179"/>
    </location>
</feature>
<dbReference type="SUPFAM" id="SSF56496">
    <property type="entry name" value="Fibrinogen C-terminal domain-like"/>
    <property type="match status" value="1"/>
</dbReference>
<keyword evidence="2" id="KW-0175">Coiled coil</keyword>
<dbReference type="Gene3D" id="3.90.215.10">
    <property type="entry name" value="Gamma Fibrinogen, chain A, domain 1"/>
    <property type="match status" value="1"/>
</dbReference>
<dbReference type="PANTHER" id="PTHR34094:SF1">
    <property type="entry name" value="PROTEIN FAM185A"/>
    <property type="match status" value="1"/>
</dbReference>
<dbReference type="SMART" id="SM00186">
    <property type="entry name" value="FBG"/>
    <property type="match status" value="1"/>
</dbReference>
<gene>
    <name evidence="6" type="primary">fam185a</name>
</gene>
<dbReference type="Proteomes" id="UP000694558">
    <property type="component" value="Chromosome 10"/>
</dbReference>
<feature type="domain" description="Fibrinogen C-terminal" evidence="5">
    <location>
        <begin position="1183"/>
        <end position="1377"/>
    </location>
</feature>
<feature type="compositionally biased region" description="Polar residues" evidence="3">
    <location>
        <begin position="795"/>
        <end position="815"/>
    </location>
</feature>
<feature type="compositionally biased region" description="Polar residues" evidence="3">
    <location>
        <begin position="774"/>
        <end position="783"/>
    </location>
</feature>
<evidence type="ECO:0000256" key="4">
    <source>
        <dbReference type="SAM" id="SignalP"/>
    </source>
</evidence>
<evidence type="ECO:0000256" key="3">
    <source>
        <dbReference type="SAM" id="MobiDB-lite"/>
    </source>
</evidence>
<feature type="compositionally biased region" description="Basic and acidic residues" evidence="3">
    <location>
        <begin position="243"/>
        <end position="303"/>
    </location>
</feature>
<feature type="compositionally biased region" description="Polar residues" evidence="3">
    <location>
        <begin position="977"/>
        <end position="996"/>
    </location>
</feature>
<feature type="compositionally biased region" description="Basic and acidic residues" evidence="3">
    <location>
        <begin position="1157"/>
        <end position="1172"/>
    </location>
</feature>
<dbReference type="PANTHER" id="PTHR34094">
    <property type="match status" value="1"/>
</dbReference>
<dbReference type="InterPro" id="IPR014716">
    <property type="entry name" value="Fibrinogen_a/b/g_C_1"/>
</dbReference>
<feature type="chain" id="PRO_5034368054" description="Fibrinogen C-terminal domain-containing protein" evidence="4">
    <location>
        <begin position="27"/>
        <end position="1755"/>
    </location>
</feature>
<dbReference type="InterPro" id="IPR025164">
    <property type="entry name" value="Toastrack_DUF4097"/>
</dbReference>
<feature type="compositionally biased region" description="Polar residues" evidence="3">
    <location>
        <begin position="1051"/>
        <end position="1073"/>
    </location>
</feature>
<feature type="compositionally biased region" description="Basic and acidic residues" evidence="3">
    <location>
        <begin position="733"/>
        <end position="753"/>
    </location>
</feature>
<feature type="compositionally biased region" description="Low complexity" evidence="3">
    <location>
        <begin position="863"/>
        <end position="876"/>
    </location>
</feature>
<feature type="compositionally biased region" description="Low complexity" evidence="3">
    <location>
        <begin position="515"/>
        <end position="529"/>
    </location>
</feature>
<proteinExistence type="predicted"/>
<feature type="region of interest" description="Disordered" evidence="3">
    <location>
        <begin position="227"/>
        <end position="399"/>
    </location>
</feature>
<dbReference type="CDD" id="cd00087">
    <property type="entry name" value="FReD"/>
    <property type="match status" value="1"/>
</dbReference>
<evidence type="ECO:0000313" key="6">
    <source>
        <dbReference type="Ensembl" id="ENSSMAP00000009550.2"/>
    </source>
</evidence>
<dbReference type="InterPro" id="IPR020837">
    <property type="entry name" value="Fibrinogen_CS"/>
</dbReference>
<dbReference type="GeneTree" id="ENSGT00390000016680"/>
<feature type="compositionally biased region" description="Low complexity" evidence="3">
    <location>
        <begin position="538"/>
        <end position="557"/>
    </location>
</feature>
<organism evidence="6 7">
    <name type="scientific">Scophthalmus maximus</name>
    <name type="common">Turbot</name>
    <name type="synonym">Psetta maxima</name>
    <dbReference type="NCBI Taxonomy" id="52904"/>
    <lineage>
        <taxon>Eukaryota</taxon>
        <taxon>Metazoa</taxon>
        <taxon>Chordata</taxon>
        <taxon>Craniata</taxon>
        <taxon>Vertebrata</taxon>
        <taxon>Euteleostomi</taxon>
        <taxon>Actinopterygii</taxon>
        <taxon>Neopterygii</taxon>
        <taxon>Teleostei</taxon>
        <taxon>Neoteleostei</taxon>
        <taxon>Acanthomorphata</taxon>
        <taxon>Carangaria</taxon>
        <taxon>Pleuronectiformes</taxon>
        <taxon>Pleuronectoidei</taxon>
        <taxon>Scophthalmidae</taxon>
        <taxon>Scophthalmus</taxon>
    </lineage>
</organism>
<evidence type="ECO:0000256" key="2">
    <source>
        <dbReference type="SAM" id="Coils"/>
    </source>
</evidence>
<dbReference type="Gene3D" id="2.160.20.120">
    <property type="match status" value="1"/>
</dbReference>
<name>A0A8D2ZYB8_SCOMX</name>